<dbReference type="Proteomes" id="UP000490386">
    <property type="component" value="Unassembled WGS sequence"/>
</dbReference>
<accession>A0A7J5AZS8</accession>
<sequence>MSASVVDVLDDFAGRPLEAAERLARDLTGGTLNAHPGGHDNSIAWLLWHTGREIDVQVAGLTEGQEVWSSQGFDSRFGLGELGDSVGYGHTPSEARAVVVDDAALLLDYLRAATDALRAHIRSLSADALGEVIDEDWDPPVTRAARLVSIIDDAAQHIGQAAYAAGILRS</sequence>
<gene>
    <name evidence="2" type="ORF">F8O03_12430</name>
</gene>
<dbReference type="AlphaFoldDB" id="A0A7J5AZS8"/>
<dbReference type="RefSeq" id="WP_151424137.1">
    <property type="nucleotide sequence ID" value="NZ_WBJX01000004.1"/>
</dbReference>
<dbReference type="SUPFAM" id="SSF109854">
    <property type="entry name" value="DinB/YfiT-like putative metalloenzymes"/>
    <property type="match status" value="1"/>
</dbReference>
<dbReference type="Gene3D" id="1.20.120.450">
    <property type="entry name" value="dinb family like domain"/>
    <property type="match status" value="1"/>
</dbReference>
<evidence type="ECO:0000259" key="1">
    <source>
        <dbReference type="Pfam" id="PF12867"/>
    </source>
</evidence>
<protein>
    <submittedName>
        <fullName evidence="2">DinB family protein</fullName>
    </submittedName>
</protein>
<evidence type="ECO:0000313" key="3">
    <source>
        <dbReference type="Proteomes" id="UP000490386"/>
    </source>
</evidence>
<proteinExistence type="predicted"/>
<evidence type="ECO:0000313" key="2">
    <source>
        <dbReference type="EMBL" id="KAB1637096.1"/>
    </source>
</evidence>
<dbReference type="EMBL" id="WBJX01000004">
    <property type="protein sequence ID" value="KAB1637096.1"/>
    <property type="molecule type" value="Genomic_DNA"/>
</dbReference>
<dbReference type="Pfam" id="PF12867">
    <property type="entry name" value="DinB_2"/>
    <property type="match status" value="1"/>
</dbReference>
<name>A0A7J5AZS8_9MICO</name>
<keyword evidence="3" id="KW-1185">Reference proteome</keyword>
<comment type="caution">
    <text evidence="2">The sequence shown here is derived from an EMBL/GenBank/DDBJ whole genome shotgun (WGS) entry which is preliminary data.</text>
</comment>
<feature type="domain" description="DinB-like" evidence="1">
    <location>
        <begin position="19"/>
        <end position="161"/>
    </location>
</feature>
<organism evidence="2 3">
    <name type="scientific">Pseudoclavibacter terrae</name>
    <dbReference type="NCBI Taxonomy" id="1530195"/>
    <lineage>
        <taxon>Bacteria</taxon>
        <taxon>Bacillati</taxon>
        <taxon>Actinomycetota</taxon>
        <taxon>Actinomycetes</taxon>
        <taxon>Micrococcales</taxon>
        <taxon>Microbacteriaceae</taxon>
        <taxon>Pseudoclavibacter</taxon>
    </lineage>
</organism>
<dbReference type="InterPro" id="IPR034660">
    <property type="entry name" value="DinB/YfiT-like"/>
</dbReference>
<dbReference type="OrthoDB" id="2363925at2"/>
<dbReference type="InterPro" id="IPR024775">
    <property type="entry name" value="DinB-like"/>
</dbReference>
<reference evidence="2 3" key="1">
    <citation type="submission" date="2019-09" db="EMBL/GenBank/DDBJ databases">
        <title>Phylogeny of genus Pseudoclavibacter and closely related genus.</title>
        <authorList>
            <person name="Li Y."/>
        </authorList>
    </citation>
    <scope>NUCLEOTIDE SEQUENCE [LARGE SCALE GENOMIC DNA]</scope>
    <source>
        <strain evidence="2 3">THG-MD12</strain>
    </source>
</reference>
<dbReference type="NCBIfam" id="NF047843">
    <property type="entry name" value="MST_Rv0443"/>
    <property type="match status" value="1"/>
</dbReference>